<feature type="transmembrane region" description="Helical" evidence="9">
    <location>
        <begin position="407"/>
        <end position="428"/>
    </location>
</feature>
<keyword evidence="7 9" id="KW-1133">Transmembrane helix</keyword>
<comment type="subcellular location">
    <subcellularLocation>
        <location evidence="1 9">Cell membrane</location>
        <topology evidence="1 9">Multi-pass membrane protein</topology>
    </subcellularLocation>
</comment>
<dbReference type="OrthoDB" id="9783920at2"/>
<dbReference type="GO" id="GO:0015188">
    <property type="term" value="F:L-isoleucine transmembrane transporter activity"/>
    <property type="evidence" value="ECO:0007669"/>
    <property type="project" value="TreeGrafter"/>
</dbReference>
<evidence type="ECO:0000256" key="7">
    <source>
        <dbReference type="ARBA" id="ARBA00022989"/>
    </source>
</evidence>
<feature type="transmembrane region" description="Helical" evidence="9">
    <location>
        <begin position="229"/>
        <end position="254"/>
    </location>
</feature>
<evidence type="ECO:0000256" key="3">
    <source>
        <dbReference type="ARBA" id="ARBA00022448"/>
    </source>
</evidence>
<dbReference type="RefSeq" id="WP_091260606.1">
    <property type="nucleotide sequence ID" value="NZ_FNDE01000018.1"/>
</dbReference>
<dbReference type="GO" id="GO:0015190">
    <property type="term" value="F:L-leucine transmembrane transporter activity"/>
    <property type="evidence" value="ECO:0007669"/>
    <property type="project" value="TreeGrafter"/>
</dbReference>
<organism evidence="10 11">
    <name type="scientific">Aneurinibacillus thermoaerophilus</name>
    <dbReference type="NCBI Taxonomy" id="143495"/>
    <lineage>
        <taxon>Bacteria</taxon>
        <taxon>Bacillati</taxon>
        <taxon>Bacillota</taxon>
        <taxon>Bacilli</taxon>
        <taxon>Bacillales</taxon>
        <taxon>Paenibacillaceae</taxon>
        <taxon>Aneurinibacillus group</taxon>
        <taxon>Aneurinibacillus</taxon>
    </lineage>
</organism>
<reference evidence="10 11" key="1">
    <citation type="submission" date="2016-10" db="EMBL/GenBank/DDBJ databases">
        <authorList>
            <person name="de Groot N.N."/>
        </authorList>
    </citation>
    <scope>NUCLEOTIDE SEQUENCE [LARGE SCALE GENOMIC DNA]</scope>
    <source>
        <strain evidence="10 11">L 420-91</strain>
    </source>
</reference>
<sequence length="445" mass="47937">MKKFTKKHLIFVSFMLFSMFFGAGNLIFPAFLGFSAGEHVWISLTGFILSAVGLPILGVAAVAKAGSFQTLARRVHPVFAFIFPLIIYLSIGPGLAIPRAGSLAFEMGAGPLLPEDWATAPAVLLIYTAIFFGLVFWLSLSPSKLVDRFGKLLTPIVLTLIFIIFIKSLTMPTSATGTPQGDYGPNPFFQGFLDGYLTMDALASLVFGIVVANTLRAKGVENKKKLSTCVMYAGFGAGLLLAAIYLILGFLGAYGGPYGQVENGAQVLTHVMAHLFGQSGTILLSVVFTLACLCVSIGLVTSCSQFFTSVFPRVPYKTWAIIFCVWSMATANLGLTEILNVSVPILGAIYPVAIVLIVLALVHDYIRSYSSIYIVTVTFVGLFSMVDMINTAFLAHKWNMVLVKFPLYAHGIGWLVPALAGVIIGYTIDLMKHPGKRAPVEKEAA</sequence>
<dbReference type="InterPro" id="IPR004685">
    <property type="entry name" value="Brnchd-chn_aa_trnsp_Livcs"/>
</dbReference>
<feature type="transmembrane region" description="Helical" evidence="9">
    <location>
        <begin position="319"/>
        <end position="335"/>
    </location>
</feature>
<dbReference type="GO" id="GO:0005886">
    <property type="term" value="C:plasma membrane"/>
    <property type="evidence" value="ECO:0007669"/>
    <property type="project" value="UniProtKB-SubCell"/>
</dbReference>
<feature type="transmembrane region" description="Helical" evidence="9">
    <location>
        <begin position="374"/>
        <end position="395"/>
    </location>
</feature>
<feature type="transmembrane region" description="Helical" evidence="9">
    <location>
        <begin position="75"/>
        <end position="97"/>
    </location>
</feature>
<comment type="similarity">
    <text evidence="2 9">Belongs to the branched chain amino acid transporter family.</text>
</comment>
<evidence type="ECO:0000313" key="11">
    <source>
        <dbReference type="Proteomes" id="UP000198956"/>
    </source>
</evidence>
<keyword evidence="4" id="KW-1003">Cell membrane</keyword>
<evidence type="ECO:0000256" key="4">
    <source>
        <dbReference type="ARBA" id="ARBA00022475"/>
    </source>
</evidence>
<feature type="transmembrane region" description="Helical" evidence="9">
    <location>
        <begin position="117"/>
        <end position="140"/>
    </location>
</feature>
<feature type="transmembrane region" description="Helical" evidence="9">
    <location>
        <begin position="282"/>
        <end position="307"/>
    </location>
</feature>
<name>A0A1G8AVK5_ANETH</name>
<evidence type="ECO:0000256" key="9">
    <source>
        <dbReference type="RuleBase" id="RU362122"/>
    </source>
</evidence>
<evidence type="ECO:0000256" key="2">
    <source>
        <dbReference type="ARBA" id="ARBA00008540"/>
    </source>
</evidence>
<feature type="transmembrane region" description="Helical" evidence="9">
    <location>
        <begin position="9"/>
        <end position="34"/>
    </location>
</feature>
<dbReference type="EMBL" id="FNDE01000018">
    <property type="protein sequence ID" value="SDH24991.1"/>
    <property type="molecule type" value="Genomic_DNA"/>
</dbReference>
<keyword evidence="3 9" id="KW-0813">Transport</keyword>
<feature type="transmembrane region" description="Helical" evidence="9">
    <location>
        <begin position="40"/>
        <end position="63"/>
    </location>
</feature>
<keyword evidence="5 9" id="KW-0812">Transmembrane</keyword>
<feature type="transmembrane region" description="Helical" evidence="9">
    <location>
        <begin position="152"/>
        <end position="175"/>
    </location>
</feature>
<evidence type="ECO:0000256" key="1">
    <source>
        <dbReference type="ARBA" id="ARBA00004651"/>
    </source>
</evidence>
<dbReference type="GO" id="GO:0015818">
    <property type="term" value="P:isoleucine transport"/>
    <property type="evidence" value="ECO:0007669"/>
    <property type="project" value="TreeGrafter"/>
</dbReference>
<evidence type="ECO:0000256" key="6">
    <source>
        <dbReference type="ARBA" id="ARBA00022970"/>
    </source>
</evidence>
<evidence type="ECO:0000313" key="10">
    <source>
        <dbReference type="EMBL" id="SDH24991.1"/>
    </source>
</evidence>
<dbReference type="NCBIfam" id="TIGR00796">
    <property type="entry name" value="livcs"/>
    <property type="match status" value="1"/>
</dbReference>
<protein>
    <recommendedName>
        <fullName evidence="9">Branched-chain amino acid transport system carrier protein</fullName>
    </recommendedName>
</protein>
<evidence type="ECO:0000256" key="8">
    <source>
        <dbReference type="ARBA" id="ARBA00023136"/>
    </source>
</evidence>
<evidence type="ECO:0000256" key="5">
    <source>
        <dbReference type="ARBA" id="ARBA00022692"/>
    </source>
</evidence>
<dbReference type="GO" id="GO:0005304">
    <property type="term" value="F:L-valine transmembrane transporter activity"/>
    <property type="evidence" value="ECO:0007669"/>
    <property type="project" value="TreeGrafter"/>
</dbReference>
<dbReference type="Pfam" id="PF05525">
    <property type="entry name" value="Branch_AA_trans"/>
    <property type="match status" value="1"/>
</dbReference>
<proteinExistence type="inferred from homology"/>
<dbReference type="Proteomes" id="UP000198956">
    <property type="component" value="Unassembled WGS sequence"/>
</dbReference>
<feature type="transmembrane region" description="Helical" evidence="9">
    <location>
        <begin position="195"/>
        <end position="217"/>
    </location>
</feature>
<dbReference type="GO" id="GO:0015820">
    <property type="term" value="P:L-leucine transport"/>
    <property type="evidence" value="ECO:0007669"/>
    <property type="project" value="TreeGrafter"/>
</dbReference>
<keyword evidence="6 9" id="KW-0029">Amino-acid transport</keyword>
<comment type="function">
    <text evidence="9">Component of the transport system for branched-chain amino acids.</text>
</comment>
<keyword evidence="8 9" id="KW-0472">Membrane</keyword>
<dbReference type="PANTHER" id="PTHR30588:SF0">
    <property type="entry name" value="BRANCHED-CHAIN AMINO ACID PERMEASE BRNQ"/>
    <property type="match status" value="1"/>
</dbReference>
<accession>A0A1G8AVK5</accession>
<dbReference type="PANTHER" id="PTHR30588">
    <property type="entry name" value="BRANCHED-CHAIN AMINO ACID TRANSPORT SYSTEM 2 CARRIER PROTEIN"/>
    <property type="match status" value="1"/>
</dbReference>
<feature type="transmembrane region" description="Helical" evidence="9">
    <location>
        <begin position="341"/>
        <end position="362"/>
    </location>
</feature>
<dbReference type="AlphaFoldDB" id="A0A1G8AVK5"/>
<gene>
    <name evidence="10" type="ORF">SAMN04489735_101843</name>
</gene>